<keyword evidence="1" id="KW-1133">Transmembrane helix</keyword>
<reference evidence="2 3" key="1">
    <citation type="journal article" date="2006" name="Int. J. Syst. Evol. Microbiol.">
        <title>Costertonia aggregata gen. nov., sp. nov., a mesophilic marine bacterium of the family Flavobacteriaceae, isolated from a mature biofilm.</title>
        <authorList>
            <person name="Kwon K.K."/>
            <person name="Lee Y.K."/>
            <person name="Lee H.K."/>
        </authorList>
    </citation>
    <scope>NUCLEOTIDE SEQUENCE [LARGE SCALE GENOMIC DNA]</scope>
    <source>
        <strain evidence="2 3">KCCM 42265</strain>
    </source>
</reference>
<accession>A0A7H9AQP3</accession>
<organism evidence="2 3">
    <name type="scientific">Costertonia aggregata</name>
    <dbReference type="NCBI Taxonomy" id="343403"/>
    <lineage>
        <taxon>Bacteria</taxon>
        <taxon>Pseudomonadati</taxon>
        <taxon>Bacteroidota</taxon>
        <taxon>Flavobacteriia</taxon>
        <taxon>Flavobacteriales</taxon>
        <taxon>Flavobacteriaceae</taxon>
        <taxon>Costertonia</taxon>
    </lineage>
</organism>
<keyword evidence="1" id="KW-0472">Membrane</keyword>
<dbReference type="Proteomes" id="UP000509302">
    <property type="component" value="Chromosome"/>
</dbReference>
<keyword evidence="3" id="KW-1185">Reference proteome</keyword>
<dbReference type="KEGG" id="cagg:HYG79_10425"/>
<keyword evidence="1" id="KW-0812">Transmembrane</keyword>
<feature type="transmembrane region" description="Helical" evidence="1">
    <location>
        <begin position="7"/>
        <end position="30"/>
    </location>
</feature>
<feature type="transmembrane region" description="Helical" evidence="1">
    <location>
        <begin position="113"/>
        <end position="134"/>
    </location>
</feature>
<evidence type="ECO:0000313" key="2">
    <source>
        <dbReference type="EMBL" id="QLG45746.1"/>
    </source>
</evidence>
<sequence>MFTKTNLISTIVAAIWSLMGGYLLWGILTVDFMNDHLGSATGMDKEMPDFAFLALGCLVQAFAFSTVFKKWGASSYGISDGLGYGIWIGIFVGFGNGIINYATSNFLDMTGTIANGGVYVIFYAIMGALVGLIYDKVK</sequence>
<evidence type="ECO:0008006" key="4">
    <source>
        <dbReference type="Google" id="ProtNLM"/>
    </source>
</evidence>
<evidence type="ECO:0000313" key="3">
    <source>
        <dbReference type="Proteomes" id="UP000509302"/>
    </source>
</evidence>
<feature type="transmembrane region" description="Helical" evidence="1">
    <location>
        <begin position="50"/>
        <end position="69"/>
    </location>
</feature>
<dbReference type="RefSeq" id="WP_179242033.1">
    <property type="nucleotide sequence ID" value="NZ_CP058595.1"/>
</dbReference>
<dbReference type="EMBL" id="CP058595">
    <property type="protein sequence ID" value="QLG45746.1"/>
    <property type="molecule type" value="Genomic_DNA"/>
</dbReference>
<dbReference type="AlphaFoldDB" id="A0A7H9AQP3"/>
<protein>
    <recommendedName>
        <fullName evidence="4">DUF1761 domain-containing protein</fullName>
    </recommendedName>
</protein>
<proteinExistence type="predicted"/>
<feature type="transmembrane region" description="Helical" evidence="1">
    <location>
        <begin position="81"/>
        <end position="101"/>
    </location>
</feature>
<gene>
    <name evidence="2" type="ORF">HYG79_10425</name>
</gene>
<name>A0A7H9AQP3_9FLAO</name>
<evidence type="ECO:0000256" key="1">
    <source>
        <dbReference type="SAM" id="Phobius"/>
    </source>
</evidence>